<dbReference type="RefSeq" id="WP_123380458.1">
    <property type="nucleotide sequence ID" value="NZ_RJKN01000006.1"/>
</dbReference>
<keyword evidence="1" id="KW-0472">Membrane</keyword>
<dbReference type="InParanoid" id="A0A3N1GWL4"/>
<protein>
    <submittedName>
        <fullName evidence="2">Uncharacterized protein</fullName>
    </submittedName>
</protein>
<keyword evidence="1" id="KW-0812">Transmembrane</keyword>
<reference evidence="2 3" key="1">
    <citation type="journal article" date="2015" name="Stand. Genomic Sci.">
        <title>Genomic Encyclopedia of Bacterial and Archaeal Type Strains, Phase III: the genomes of soil and plant-associated and newly described type strains.</title>
        <authorList>
            <person name="Whitman W.B."/>
            <person name="Woyke T."/>
            <person name="Klenk H.P."/>
            <person name="Zhou Y."/>
            <person name="Lilburn T.G."/>
            <person name="Beck B.J."/>
            <person name="De Vos P."/>
            <person name="Vandamme P."/>
            <person name="Eisen J.A."/>
            <person name="Garrity G."/>
            <person name="Hugenholtz P."/>
            <person name="Kyrpides N.C."/>
        </authorList>
    </citation>
    <scope>NUCLEOTIDE SEQUENCE [LARGE SCALE GENOMIC DNA]</scope>
    <source>
        <strain evidence="2 3">CECT 7306</strain>
    </source>
</reference>
<evidence type="ECO:0000313" key="3">
    <source>
        <dbReference type="Proteomes" id="UP000276232"/>
    </source>
</evidence>
<evidence type="ECO:0000313" key="2">
    <source>
        <dbReference type="EMBL" id="ROP34552.1"/>
    </source>
</evidence>
<evidence type="ECO:0000256" key="1">
    <source>
        <dbReference type="SAM" id="Phobius"/>
    </source>
</evidence>
<organism evidence="2 3">
    <name type="scientific">Pseudokineococcus lusitanus</name>
    <dbReference type="NCBI Taxonomy" id="763993"/>
    <lineage>
        <taxon>Bacteria</taxon>
        <taxon>Bacillati</taxon>
        <taxon>Actinomycetota</taxon>
        <taxon>Actinomycetes</taxon>
        <taxon>Kineosporiales</taxon>
        <taxon>Kineosporiaceae</taxon>
        <taxon>Pseudokineococcus</taxon>
    </lineage>
</organism>
<feature type="transmembrane region" description="Helical" evidence="1">
    <location>
        <begin position="60"/>
        <end position="80"/>
    </location>
</feature>
<proteinExistence type="predicted"/>
<dbReference type="AlphaFoldDB" id="A0A3N1GWL4"/>
<keyword evidence="3" id="KW-1185">Reference proteome</keyword>
<dbReference type="EMBL" id="RJKN01000006">
    <property type="protein sequence ID" value="ROP34552.1"/>
    <property type="molecule type" value="Genomic_DNA"/>
</dbReference>
<comment type="caution">
    <text evidence="2">The sequence shown here is derived from an EMBL/GenBank/DDBJ whole genome shotgun (WGS) entry which is preliminary data.</text>
</comment>
<name>A0A3N1GWL4_9ACTN</name>
<dbReference type="Proteomes" id="UP000276232">
    <property type="component" value="Unassembled WGS sequence"/>
</dbReference>
<accession>A0A3N1GWL4</accession>
<sequence>MAVRARWDVGWDEDEVVGRSWREGRAVDDAWSVALLALLSAAVATASSLAWHWTTTPWPLVAAGALAATAAGVVAVVRAWRRRVRSVVAGVLLLTCVPSGPTVLGWVALGVVAGAA</sequence>
<feature type="transmembrane region" description="Helical" evidence="1">
    <location>
        <begin position="30"/>
        <end position="54"/>
    </location>
</feature>
<gene>
    <name evidence="2" type="ORF">EDC03_2366</name>
</gene>
<feature type="transmembrane region" description="Helical" evidence="1">
    <location>
        <begin position="87"/>
        <end position="113"/>
    </location>
</feature>
<keyword evidence="1" id="KW-1133">Transmembrane helix</keyword>